<keyword evidence="2" id="KW-1185">Reference proteome</keyword>
<dbReference type="Proteomes" id="UP000199452">
    <property type="component" value="Unassembled WGS sequence"/>
</dbReference>
<evidence type="ECO:0000313" key="1">
    <source>
        <dbReference type="EMBL" id="SDC86727.1"/>
    </source>
</evidence>
<dbReference type="EMBL" id="FMYP01000057">
    <property type="protein sequence ID" value="SDC86727.1"/>
    <property type="molecule type" value="Genomic_DNA"/>
</dbReference>
<dbReference type="AlphaFoldDB" id="A0A1G6Q519"/>
<reference evidence="1 2" key="1">
    <citation type="submission" date="2016-09" db="EMBL/GenBank/DDBJ databases">
        <authorList>
            <person name="Capua I."/>
            <person name="De Benedictis P."/>
            <person name="Joannis T."/>
            <person name="Lombin L.H."/>
            <person name="Cattoli G."/>
        </authorList>
    </citation>
    <scope>NUCLEOTIDE SEQUENCE [LARGE SCALE GENOMIC DNA]</scope>
    <source>
        <strain evidence="1 2">A7P-90m</strain>
    </source>
</reference>
<proteinExistence type="predicted"/>
<sequence length="232" mass="26591">MKKIAVLISIISFGLTGLSQTIVMQNTNPMEPYNAKTKGENRKHYNQGFISFGVVTPIGAKNDDSYFGKSLVFDLGHRYRYRISNFVNIGSDLSFYMQGNRLDHSGMHKIYDGATHERENIIQNEFRISPFIRFNLTPHRGNYLGTYIDFGGYIGWNFLPVFRAVDTGHNGNEEMAYTRSFDPNQNRYDYGVTGRIARNKHLLFATYRLSDIMKKSEQPSLPRLAVGIQFGF</sequence>
<protein>
    <recommendedName>
        <fullName evidence="3">Outer membrane protein beta-barrel domain-containing protein</fullName>
    </recommendedName>
</protein>
<dbReference type="RefSeq" id="WP_125869875.1">
    <property type="nucleotide sequence ID" value="NZ_FMYP01000057.1"/>
</dbReference>
<accession>A0A1G6Q519</accession>
<evidence type="ECO:0008006" key="3">
    <source>
        <dbReference type="Google" id="ProtNLM"/>
    </source>
</evidence>
<evidence type="ECO:0000313" key="2">
    <source>
        <dbReference type="Proteomes" id="UP000199452"/>
    </source>
</evidence>
<organism evidence="1 2">
    <name type="scientific">Williamwhitmania taraxaci</name>
    <dbReference type="NCBI Taxonomy" id="1640674"/>
    <lineage>
        <taxon>Bacteria</taxon>
        <taxon>Pseudomonadati</taxon>
        <taxon>Bacteroidota</taxon>
        <taxon>Bacteroidia</taxon>
        <taxon>Bacteroidales</taxon>
        <taxon>Williamwhitmaniaceae</taxon>
        <taxon>Williamwhitmania</taxon>
    </lineage>
</organism>
<dbReference type="OrthoDB" id="959017at2"/>
<dbReference type="STRING" id="1640674.SAMN05216323_105722"/>
<name>A0A1G6Q519_9BACT</name>
<gene>
    <name evidence="1" type="ORF">SAMN05216323_105722</name>
</gene>